<evidence type="ECO:0000313" key="2">
    <source>
        <dbReference type="EMBL" id="PSR80845.1"/>
    </source>
</evidence>
<feature type="compositionally biased region" description="Low complexity" evidence="1">
    <location>
        <begin position="16"/>
        <end position="28"/>
    </location>
</feature>
<feature type="compositionally biased region" description="Low complexity" evidence="1">
    <location>
        <begin position="167"/>
        <end position="177"/>
    </location>
</feature>
<evidence type="ECO:0000256" key="1">
    <source>
        <dbReference type="SAM" id="MobiDB-lite"/>
    </source>
</evidence>
<name>A0A2T3A114_9PEZI</name>
<dbReference type="InParanoid" id="A0A2T3A114"/>
<feature type="compositionally biased region" description="Pro residues" evidence="1">
    <location>
        <begin position="178"/>
        <end position="188"/>
    </location>
</feature>
<dbReference type="AlphaFoldDB" id="A0A2T3A114"/>
<sequence length="263" mass="28622">MSNNWWRRIRNKLQNPTDPSSITTSSTSPRHRSRAATTPGGGLMRLSLPRTFTNGYTMHSGYDYRNNNKNCDYHDDYEPNPFSDVGGLLSNHNHNNNNNSTSSSTAQQPPPPSQRLADAPGKNQQGDEPLPHTYLGSAFAPLPSSSQATIPIQWPLRDTALPPPSSCSPSPTSQILPSPLPPQLPSPPAAARMQDEKKPIFDEEYSSLSLAQAQAQMRAERDSGQDASCRDGLSGIGNGGGGGLIEQYGSRLRPMRLAFRRNS</sequence>
<dbReference type="EMBL" id="KZ678518">
    <property type="protein sequence ID" value="PSR80845.1"/>
    <property type="molecule type" value="Genomic_DNA"/>
</dbReference>
<evidence type="ECO:0000313" key="3">
    <source>
        <dbReference type="Proteomes" id="UP000241462"/>
    </source>
</evidence>
<reference evidence="2 3" key="1">
    <citation type="journal article" date="2018" name="Mycol. Prog.">
        <title>Coniella lustricola, a new species from submerged detritus.</title>
        <authorList>
            <person name="Raudabaugh D.B."/>
            <person name="Iturriaga T."/>
            <person name="Carver A."/>
            <person name="Mondo S."/>
            <person name="Pangilinan J."/>
            <person name="Lipzen A."/>
            <person name="He G."/>
            <person name="Amirebrahimi M."/>
            <person name="Grigoriev I.V."/>
            <person name="Miller A.N."/>
        </authorList>
    </citation>
    <scope>NUCLEOTIDE SEQUENCE [LARGE SCALE GENOMIC DNA]</scope>
    <source>
        <strain evidence="2 3">B22-T-1</strain>
    </source>
</reference>
<feature type="region of interest" description="Disordered" evidence="1">
    <location>
        <begin position="212"/>
        <end position="247"/>
    </location>
</feature>
<organism evidence="2 3">
    <name type="scientific">Coniella lustricola</name>
    <dbReference type="NCBI Taxonomy" id="2025994"/>
    <lineage>
        <taxon>Eukaryota</taxon>
        <taxon>Fungi</taxon>
        <taxon>Dikarya</taxon>
        <taxon>Ascomycota</taxon>
        <taxon>Pezizomycotina</taxon>
        <taxon>Sordariomycetes</taxon>
        <taxon>Sordariomycetidae</taxon>
        <taxon>Diaporthales</taxon>
        <taxon>Schizoparmaceae</taxon>
        <taxon>Coniella</taxon>
    </lineage>
</organism>
<proteinExistence type="predicted"/>
<accession>A0A2T3A114</accession>
<feature type="compositionally biased region" description="Gly residues" evidence="1">
    <location>
        <begin position="234"/>
        <end position="244"/>
    </location>
</feature>
<protein>
    <submittedName>
        <fullName evidence="2">Uncharacterized protein</fullName>
    </submittedName>
</protein>
<dbReference type="Proteomes" id="UP000241462">
    <property type="component" value="Unassembled WGS sequence"/>
</dbReference>
<feature type="compositionally biased region" description="Low complexity" evidence="1">
    <location>
        <begin position="90"/>
        <end position="105"/>
    </location>
</feature>
<gene>
    <name evidence="2" type="ORF">BD289DRAFT_440062</name>
</gene>
<keyword evidence="3" id="KW-1185">Reference proteome</keyword>
<feature type="region of interest" description="Disordered" evidence="1">
    <location>
        <begin position="10"/>
        <end position="48"/>
    </location>
</feature>
<feature type="region of interest" description="Disordered" evidence="1">
    <location>
        <begin position="156"/>
        <end position="194"/>
    </location>
</feature>
<feature type="region of interest" description="Disordered" evidence="1">
    <location>
        <begin position="82"/>
        <end position="142"/>
    </location>
</feature>